<evidence type="ECO:0000313" key="3">
    <source>
        <dbReference type="EMBL" id="AXM05980.1"/>
    </source>
</evidence>
<evidence type="ECO:0000256" key="2">
    <source>
        <dbReference type="SAM" id="SignalP"/>
    </source>
</evidence>
<dbReference type="GeneID" id="92857168"/>
<proteinExistence type="predicted"/>
<name>A0A2B7JV74_CUTAC</name>
<feature type="signal peptide" evidence="2">
    <location>
        <begin position="1"/>
        <end position="25"/>
    </location>
</feature>
<accession>A0A2B7JV74</accession>
<feature type="region of interest" description="Disordered" evidence="1">
    <location>
        <begin position="30"/>
        <end position="64"/>
    </location>
</feature>
<evidence type="ECO:0000313" key="4">
    <source>
        <dbReference type="EMBL" id="PGF36657.1"/>
    </source>
</evidence>
<evidence type="ECO:0000256" key="1">
    <source>
        <dbReference type="SAM" id="MobiDB-lite"/>
    </source>
</evidence>
<dbReference type="EMBL" id="MVCE01000001">
    <property type="protein sequence ID" value="PGF36657.1"/>
    <property type="molecule type" value="Genomic_DNA"/>
</dbReference>
<dbReference type="OrthoDB" id="3712053at2"/>
<dbReference type="Proteomes" id="UP000256621">
    <property type="component" value="Chromosome"/>
</dbReference>
<keyword evidence="2" id="KW-0732">Signal</keyword>
<dbReference type="PROSITE" id="PS51257">
    <property type="entry name" value="PROKAR_LIPOPROTEIN"/>
    <property type="match status" value="1"/>
</dbReference>
<gene>
    <name evidence="4" type="ORF">B1B09_03350</name>
    <name evidence="3" type="ORF">DXN06_01515</name>
</gene>
<evidence type="ECO:0008006" key="7">
    <source>
        <dbReference type="Google" id="ProtNLM"/>
    </source>
</evidence>
<dbReference type="AlphaFoldDB" id="A0A2B7JV74"/>
<reference evidence="4 5" key="1">
    <citation type="submission" date="2017-02" db="EMBL/GenBank/DDBJ databases">
        <title>Prevalence of linear plasmids in Cutibacterium acnes isolates obtained from cancerous prostatic tissue.</title>
        <authorList>
            <person name="Davidsson S."/>
            <person name="Bruggemann H."/>
        </authorList>
    </citation>
    <scope>NUCLEOTIDE SEQUENCE [LARGE SCALE GENOMIC DNA]</scope>
    <source>
        <strain evidence="4 5">11-78</strain>
    </source>
</reference>
<reference evidence="3 6" key="2">
    <citation type="submission" date="2018-08" db="EMBL/GenBank/DDBJ databases">
        <title>Genome sequencing of Cutibacterium acnes KCOM 1315.</title>
        <authorList>
            <person name="Kook J.-K."/>
            <person name="Park S.-N."/>
            <person name="Lim Y.K."/>
        </authorList>
    </citation>
    <scope>NUCLEOTIDE SEQUENCE [LARGE SCALE GENOMIC DNA]</scope>
    <source>
        <strain evidence="3 6">KCOM 1315</strain>
    </source>
</reference>
<dbReference type="EMBL" id="CP031442">
    <property type="protein sequence ID" value="AXM05980.1"/>
    <property type="molecule type" value="Genomic_DNA"/>
</dbReference>
<evidence type="ECO:0000313" key="6">
    <source>
        <dbReference type="Proteomes" id="UP000256621"/>
    </source>
</evidence>
<feature type="compositionally biased region" description="Basic and acidic residues" evidence="1">
    <location>
        <begin position="53"/>
        <end position="64"/>
    </location>
</feature>
<evidence type="ECO:0000313" key="5">
    <source>
        <dbReference type="Proteomes" id="UP000226191"/>
    </source>
</evidence>
<dbReference type="RefSeq" id="WP_002516761.1">
    <property type="nucleotide sequence ID" value="NZ_AP019664.1"/>
</dbReference>
<organism evidence="4 5">
    <name type="scientific">Cutibacterium acnes</name>
    <name type="common">Propionibacterium acnes</name>
    <dbReference type="NCBI Taxonomy" id="1747"/>
    <lineage>
        <taxon>Bacteria</taxon>
        <taxon>Bacillati</taxon>
        <taxon>Actinomycetota</taxon>
        <taxon>Actinomycetes</taxon>
        <taxon>Propionibacteriales</taxon>
        <taxon>Propionibacteriaceae</taxon>
        <taxon>Cutibacterium</taxon>
    </lineage>
</organism>
<feature type="compositionally biased region" description="Low complexity" evidence="1">
    <location>
        <begin position="33"/>
        <end position="52"/>
    </location>
</feature>
<feature type="chain" id="PRO_5042694514" description="Lipoprotein" evidence="2">
    <location>
        <begin position="26"/>
        <end position="256"/>
    </location>
</feature>
<dbReference type="Proteomes" id="UP000226191">
    <property type="component" value="Unassembled WGS sequence"/>
</dbReference>
<protein>
    <recommendedName>
        <fullName evidence="7">Lipoprotein</fullName>
    </recommendedName>
</protein>
<sequence>MTTTLMKTCLLGMAGAMTFSLVACGNNSSSTGTPASTTVARSSTSVTASPTPVEHEQTKAPKHLSQDDFTKAISSKKINNQTFTIVDNSQIAAQMNQVTKVMSQAKISPAECGKILKQSISSVTGGELNNIISAIGSDQSAPTTVTFNTTMSSRQKKSFETEDKQFSKCGHVAMDLQGHKTTMTMKLTPIKGYQDISKKASLYTTVSSSGNGPKTSSYQAYVWLNDDQMIQVTAQDAQTAQSTLKSALNALGIVAK</sequence>